<dbReference type="Gene3D" id="3.90.226.10">
    <property type="entry name" value="2-enoyl-CoA Hydratase, Chain A, domain 1"/>
    <property type="match status" value="1"/>
</dbReference>
<dbReference type="PANTHER" id="PTHR42987">
    <property type="entry name" value="PEPTIDASE S49"/>
    <property type="match status" value="1"/>
</dbReference>
<dbReference type="Proteomes" id="UP000036503">
    <property type="component" value="Unassembled WGS sequence"/>
</dbReference>
<dbReference type="GO" id="GO:0006508">
    <property type="term" value="P:proteolysis"/>
    <property type="evidence" value="ECO:0007669"/>
    <property type="project" value="UniProtKB-KW"/>
</dbReference>
<reference evidence="6 7" key="1">
    <citation type="submission" date="2015-06" db="EMBL/GenBank/DDBJ databases">
        <title>Draft genome sequence of beer spoilage bacterium Megasphaera cerevisiae type strain 20462.</title>
        <authorList>
            <person name="Kutumbaka K."/>
            <person name="Pasmowitz J."/>
            <person name="Mategko J."/>
            <person name="Reyes D."/>
            <person name="Friedrich A."/>
            <person name="Han S."/>
            <person name="Martens-Habbena W."/>
            <person name="Neal-McKinney J."/>
            <person name="Janagama H.K."/>
            <person name="Nadala C."/>
            <person name="Samadpour M."/>
        </authorList>
    </citation>
    <scope>NUCLEOTIDE SEQUENCE [LARGE SCALE GENOMIC DNA]</scope>
    <source>
        <strain evidence="6 7">DSM 20462</strain>
    </source>
</reference>
<evidence type="ECO:0000259" key="5">
    <source>
        <dbReference type="Pfam" id="PF01343"/>
    </source>
</evidence>
<name>A0A0J6ZLP5_9FIRM</name>
<dbReference type="InParanoid" id="A0A0J6ZLP5"/>
<dbReference type="FunCoup" id="A0A0J6ZLP5">
    <property type="interactions" value="13"/>
</dbReference>
<evidence type="ECO:0000313" key="7">
    <source>
        <dbReference type="Proteomes" id="UP000036503"/>
    </source>
</evidence>
<organism evidence="6 7">
    <name type="scientific">Megasphaera cerevisiae DSM 20462</name>
    <dbReference type="NCBI Taxonomy" id="1122219"/>
    <lineage>
        <taxon>Bacteria</taxon>
        <taxon>Bacillati</taxon>
        <taxon>Bacillota</taxon>
        <taxon>Negativicutes</taxon>
        <taxon>Veillonellales</taxon>
        <taxon>Veillonellaceae</taxon>
        <taxon>Megasphaera</taxon>
    </lineage>
</organism>
<dbReference type="SUPFAM" id="SSF52096">
    <property type="entry name" value="ClpP/crotonase"/>
    <property type="match status" value="1"/>
</dbReference>
<dbReference type="NCBIfam" id="TIGR00706">
    <property type="entry name" value="SppA_dom"/>
    <property type="match status" value="1"/>
</dbReference>
<comment type="similarity">
    <text evidence="1">Belongs to the peptidase S49 family.</text>
</comment>
<dbReference type="InterPro" id="IPR004635">
    <property type="entry name" value="Pept_S49_SppA"/>
</dbReference>
<protein>
    <submittedName>
        <fullName evidence="6">Signal peptidase</fullName>
    </submittedName>
</protein>
<evidence type="ECO:0000313" key="6">
    <source>
        <dbReference type="EMBL" id="KMO85796.1"/>
    </source>
</evidence>
<dbReference type="InterPro" id="IPR002142">
    <property type="entry name" value="Peptidase_S49"/>
</dbReference>
<dbReference type="Gene3D" id="6.20.330.10">
    <property type="match status" value="1"/>
</dbReference>
<proteinExistence type="inferred from homology"/>
<dbReference type="InterPro" id="IPR047272">
    <property type="entry name" value="S49_SppA_C"/>
</dbReference>
<dbReference type="PATRIC" id="fig|1122219.3.peg.2251"/>
<dbReference type="STRING" id="39029.BSR42_10135"/>
<keyword evidence="4" id="KW-0720">Serine protease</keyword>
<dbReference type="RefSeq" id="WP_048514990.1">
    <property type="nucleotide sequence ID" value="NZ_FUXD01000011.1"/>
</dbReference>
<accession>A0A0J6ZLP5</accession>
<dbReference type="Pfam" id="PF01343">
    <property type="entry name" value="Peptidase_S49"/>
    <property type="match status" value="1"/>
</dbReference>
<dbReference type="OrthoDB" id="9764363at2"/>
<dbReference type="CDD" id="cd07023">
    <property type="entry name" value="S49_Sppa_N_C"/>
    <property type="match status" value="1"/>
</dbReference>
<gene>
    <name evidence="6" type="ORF">AB840_11505</name>
</gene>
<sequence>MDRVKKMRVAAIVTVLLFALVAAAGFASRSPVVMSFHQERRVAVIRVTGPIVGGNSDPVSLGGSSGTTSGELMRQFRKARKDDSVKAVLLRIDSPGGSAAATQEAAQELQRLKDAGKPVIVSMGDTAASGAYWLAAYGDKVFANPSTITGSIGVYISYYDLQGLSQKLGVSEEKIKSGAHKDIFSPFRPMTPEERQITQTMVNDMYNQFVAVVAKERHMEEPAVRALADGRVFTGEQAQKAGLVDAMGNYYDALAYAGKLIDADPDKVPTVAYTEPVSWQQLLKGDLSVFRFIQSAYGAENNIPLPLLLMKRGWQH</sequence>
<keyword evidence="3" id="KW-0378">Hydrolase</keyword>
<evidence type="ECO:0000256" key="3">
    <source>
        <dbReference type="ARBA" id="ARBA00022801"/>
    </source>
</evidence>
<comment type="caution">
    <text evidence="6">The sequence shown here is derived from an EMBL/GenBank/DDBJ whole genome shotgun (WGS) entry which is preliminary data.</text>
</comment>
<dbReference type="GO" id="GO:0008236">
    <property type="term" value="F:serine-type peptidase activity"/>
    <property type="evidence" value="ECO:0007669"/>
    <property type="project" value="UniProtKB-KW"/>
</dbReference>
<evidence type="ECO:0000256" key="1">
    <source>
        <dbReference type="ARBA" id="ARBA00008683"/>
    </source>
</evidence>
<evidence type="ECO:0000256" key="4">
    <source>
        <dbReference type="ARBA" id="ARBA00022825"/>
    </source>
</evidence>
<dbReference type="EMBL" id="LEKT01000045">
    <property type="protein sequence ID" value="KMO85796.1"/>
    <property type="molecule type" value="Genomic_DNA"/>
</dbReference>
<keyword evidence="2" id="KW-0645">Protease</keyword>
<dbReference type="PANTHER" id="PTHR42987:SF7">
    <property type="entry name" value="SIGNAL PEPTIDE PEPTIDASE SPPA-RELATED"/>
    <property type="match status" value="1"/>
</dbReference>
<feature type="domain" description="Peptidase S49" evidence="5">
    <location>
        <begin position="112"/>
        <end position="260"/>
    </location>
</feature>
<evidence type="ECO:0000256" key="2">
    <source>
        <dbReference type="ARBA" id="ARBA00022670"/>
    </source>
</evidence>
<keyword evidence="7" id="KW-1185">Reference proteome</keyword>
<dbReference type="AlphaFoldDB" id="A0A0J6ZLP5"/>
<dbReference type="InterPro" id="IPR029045">
    <property type="entry name" value="ClpP/crotonase-like_dom_sf"/>
</dbReference>